<dbReference type="Gene3D" id="1.25.40.20">
    <property type="entry name" value="Ankyrin repeat-containing domain"/>
    <property type="match status" value="1"/>
</dbReference>
<reference evidence="2" key="1">
    <citation type="submission" date="2017-02" db="UniProtKB">
        <authorList>
            <consortium name="WormBaseParasite"/>
        </authorList>
    </citation>
    <scope>IDENTIFICATION</scope>
</reference>
<dbReference type="SUPFAM" id="SSF48403">
    <property type="entry name" value="Ankyrin repeat"/>
    <property type="match status" value="1"/>
</dbReference>
<keyword evidence="1" id="KW-1185">Reference proteome</keyword>
<sequence>MECDILGNDASSDTLDWVLHDVCLKNANHISPFGDLLRRGACSTVHNVCRLLCHILLRVSVTLRQRLFDELRDRNGNAALAQAVSLAAVSGDPCILDVLLRFGANINSGRISALQKCVDNGCRELVTYLLRKGADPCRLKYFEDVNFFDRSYDVIQYANPVFVRVVSRDDRSVKSTEICADGDLATMLVIHTCHFPDANDIASLYLEKRPTVATLPDTLRIRLGAACDEVNLRLVVHTSDMLVYQFPEYCRLEAGTRVHVNLIYSIGETFEEDTLLALQLWIAGTRSSICGGGQPIASNWSR</sequence>
<dbReference type="Proteomes" id="UP000036681">
    <property type="component" value="Unplaced"/>
</dbReference>
<dbReference type="InterPro" id="IPR036770">
    <property type="entry name" value="Ankyrin_rpt-contain_sf"/>
</dbReference>
<dbReference type="AlphaFoldDB" id="A0A0M3I4M4"/>
<proteinExistence type="predicted"/>
<protein>
    <submittedName>
        <fullName evidence="2">ANK_REP_REGION domain-containing protein</fullName>
    </submittedName>
</protein>
<evidence type="ECO:0000313" key="1">
    <source>
        <dbReference type="Proteomes" id="UP000036681"/>
    </source>
</evidence>
<evidence type="ECO:0000313" key="2">
    <source>
        <dbReference type="WBParaSite" id="ALUE_0001176101-mRNA-1"/>
    </source>
</evidence>
<name>A0A0M3I4M4_ASCLU</name>
<dbReference type="WBParaSite" id="ALUE_0001176101-mRNA-1">
    <property type="protein sequence ID" value="ALUE_0001176101-mRNA-1"/>
    <property type="gene ID" value="ALUE_0001176101"/>
</dbReference>
<accession>A0A0M3I4M4</accession>
<organism evidence="1 2">
    <name type="scientific">Ascaris lumbricoides</name>
    <name type="common">Giant roundworm</name>
    <dbReference type="NCBI Taxonomy" id="6252"/>
    <lineage>
        <taxon>Eukaryota</taxon>
        <taxon>Metazoa</taxon>
        <taxon>Ecdysozoa</taxon>
        <taxon>Nematoda</taxon>
        <taxon>Chromadorea</taxon>
        <taxon>Rhabditida</taxon>
        <taxon>Spirurina</taxon>
        <taxon>Ascaridomorpha</taxon>
        <taxon>Ascaridoidea</taxon>
        <taxon>Ascarididae</taxon>
        <taxon>Ascaris</taxon>
    </lineage>
</organism>